<dbReference type="Gene3D" id="3.80.10.10">
    <property type="entry name" value="Ribonuclease Inhibitor"/>
    <property type="match status" value="1"/>
</dbReference>
<organism evidence="3">
    <name type="scientific">Schizophyllum commune (strain H4-8 / FGSC 9210)</name>
    <name type="common">Split gill fungus</name>
    <dbReference type="NCBI Taxonomy" id="578458"/>
    <lineage>
        <taxon>Eukaryota</taxon>
        <taxon>Fungi</taxon>
        <taxon>Dikarya</taxon>
        <taxon>Basidiomycota</taxon>
        <taxon>Agaricomycotina</taxon>
        <taxon>Agaricomycetes</taxon>
        <taxon>Agaricomycetidae</taxon>
        <taxon>Agaricales</taxon>
        <taxon>Schizophyllaceae</taxon>
        <taxon>Schizophyllum</taxon>
    </lineage>
</organism>
<dbReference type="InterPro" id="IPR036047">
    <property type="entry name" value="F-box-like_dom_sf"/>
</dbReference>
<dbReference type="OrthoDB" id="3139399at2759"/>
<feature type="region of interest" description="Disordered" evidence="1">
    <location>
        <begin position="1"/>
        <end position="91"/>
    </location>
</feature>
<dbReference type="PANTHER" id="PTHR38926:SF5">
    <property type="entry name" value="F-BOX AND LEUCINE-RICH REPEAT PROTEIN 6"/>
    <property type="match status" value="1"/>
</dbReference>
<dbReference type="Proteomes" id="UP000007431">
    <property type="component" value="Unassembled WGS sequence"/>
</dbReference>
<evidence type="ECO:0000313" key="3">
    <source>
        <dbReference type="Proteomes" id="UP000007431"/>
    </source>
</evidence>
<dbReference type="SUPFAM" id="SSF52047">
    <property type="entry name" value="RNI-like"/>
    <property type="match status" value="1"/>
</dbReference>
<dbReference type="PANTHER" id="PTHR38926">
    <property type="entry name" value="F-BOX DOMAIN CONTAINING PROTEIN, EXPRESSED"/>
    <property type="match status" value="1"/>
</dbReference>
<dbReference type="GeneID" id="9595160"/>
<feature type="compositionally biased region" description="Basic and acidic residues" evidence="1">
    <location>
        <begin position="80"/>
        <end position="90"/>
    </location>
</feature>
<dbReference type="VEuPathDB" id="FungiDB:SCHCODRAFT_02534775"/>
<dbReference type="KEGG" id="scm:SCHCO_02534775"/>
<keyword evidence="3" id="KW-1185">Reference proteome</keyword>
<feature type="non-terminal residue" evidence="2">
    <location>
        <position position="504"/>
    </location>
</feature>
<gene>
    <name evidence="2" type="ORF">SCHCODRAFT_107661</name>
</gene>
<reference evidence="2 3" key="1">
    <citation type="journal article" date="2010" name="Nat. Biotechnol.">
        <title>Genome sequence of the model mushroom Schizophyllum commune.</title>
        <authorList>
            <person name="Ohm R.A."/>
            <person name="de Jong J.F."/>
            <person name="Lugones L.G."/>
            <person name="Aerts A."/>
            <person name="Kothe E."/>
            <person name="Stajich J.E."/>
            <person name="de Vries R.P."/>
            <person name="Record E."/>
            <person name="Levasseur A."/>
            <person name="Baker S.E."/>
            <person name="Bartholomew K.A."/>
            <person name="Coutinho P.M."/>
            <person name="Erdmann S."/>
            <person name="Fowler T.J."/>
            <person name="Gathman A.C."/>
            <person name="Lombard V."/>
            <person name="Henrissat B."/>
            <person name="Knabe N."/>
            <person name="Kuees U."/>
            <person name="Lilly W.W."/>
            <person name="Lindquist E."/>
            <person name="Lucas S."/>
            <person name="Magnuson J.K."/>
            <person name="Piumi F."/>
            <person name="Raudaskoski M."/>
            <person name="Salamov A."/>
            <person name="Schmutz J."/>
            <person name="Schwarze F.W.M.R."/>
            <person name="vanKuyk P.A."/>
            <person name="Horton J.S."/>
            <person name="Grigoriev I.V."/>
            <person name="Woesten H.A.B."/>
        </authorList>
    </citation>
    <scope>NUCLEOTIDE SEQUENCE [LARGE SCALE GENOMIC DNA]</scope>
    <source>
        <strain evidence="3">H4-8 / FGSC 9210</strain>
    </source>
</reference>
<sequence>MRRSTRILARTSKDASIGASGETGIASSAGSRGRVSKPTARKRTRGQTESQVISRHTDAGRKSSVCNTLPDGKSKRARTDRKDKHVEPSRRSARIFARTNGPIHRLPAELLSEIFLHLRELIQSAGWGNPNPTSALDATITRVCRSWRNVARGTPLLWQCIVPQSRDLAEYLRRYLPLTGTCPLHVDLCRTMYNSDPSGIEQLRDHSHRMRSLQLMGSYEEFSAMQPLATPNLRSASISTLRLSKNSLDMVTPLAIFDDVSLLSDLSLNFQTINVQAISVPPLESLTELTLYLCCGISSVRGVLQQCCRTLRKLKVSAGVCDPLPAPAEALELPSLLSLELDGNDGPVLQMISAPNLEKMKLYGPAEDIPALLLAYLTRVPSSATNLRLLYIDTVHTEDWDVATVPGILLECFANLEGLETIGFNVFPEEIEIFGPLTRNPEEGALPLLPNLKVGMFGSSSFDWLVGYPEAYNVFVESRKSAQLIGGVMVPVAQISRQYRHIRF</sequence>
<dbReference type="HOGENOM" id="CLU_540960_0_0_1"/>
<dbReference type="Gene3D" id="1.20.1280.50">
    <property type="match status" value="1"/>
</dbReference>
<evidence type="ECO:0000313" key="2">
    <source>
        <dbReference type="EMBL" id="EFI97612.1"/>
    </source>
</evidence>
<dbReference type="SUPFAM" id="SSF81383">
    <property type="entry name" value="F-box domain"/>
    <property type="match status" value="1"/>
</dbReference>
<dbReference type="InParanoid" id="D8Q304"/>
<name>D8Q304_SCHCM</name>
<dbReference type="InterPro" id="IPR032675">
    <property type="entry name" value="LRR_dom_sf"/>
</dbReference>
<proteinExistence type="predicted"/>
<accession>D8Q304</accession>
<evidence type="ECO:0000256" key="1">
    <source>
        <dbReference type="SAM" id="MobiDB-lite"/>
    </source>
</evidence>
<dbReference type="AlphaFoldDB" id="D8Q304"/>
<dbReference type="EMBL" id="GL377305">
    <property type="protein sequence ID" value="EFI97612.1"/>
    <property type="molecule type" value="Genomic_DNA"/>
</dbReference>
<protein>
    <submittedName>
        <fullName evidence="2">Uncharacterized protein</fullName>
    </submittedName>
</protein>
<dbReference type="RefSeq" id="XP_003032515.1">
    <property type="nucleotide sequence ID" value="XM_003032469.1"/>
</dbReference>